<evidence type="ECO:0000313" key="1">
    <source>
        <dbReference type="Proteomes" id="UP000887576"/>
    </source>
</evidence>
<dbReference type="WBParaSite" id="JU765_v2.g1178.t1">
    <property type="protein sequence ID" value="JU765_v2.g1178.t1"/>
    <property type="gene ID" value="JU765_v2.g1178"/>
</dbReference>
<reference evidence="2" key="1">
    <citation type="submission" date="2022-11" db="UniProtKB">
        <authorList>
            <consortium name="WormBaseParasite"/>
        </authorList>
    </citation>
    <scope>IDENTIFICATION</scope>
</reference>
<name>A0AC34Q0N7_9BILA</name>
<dbReference type="Proteomes" id="UP000887576">
    <property type="component" value="Unplaced"/>
</dbReference>
<evidence type="ECO:0000313" key="2">
    <source>
        <dbReference type="WBParaSite" id="JU765_v2.g1178.t1"/>
    </source>
</evidence>
<sequence>KKRLKDMGDKKKLSLEDPWEFDTSPTQNVTPQANSPPAQPKEEFHPQFTQED</sequence>
<accession>A0AC34Q0N7</accession>
<proteinExistence type="predicted"/>
<protein>
    <submittedName>
        <fullName evidence="2">Uncharacterized protein</fullName>
    </submittedName>
</protein>
<organism evidence="1 2">
    <name type="scientific">Panagrolaimus sp. JU765</name>
    <dbReference type="NCBI Taxonomy" id="591449"/>
    <lineage>
        <taxon>Eukaryota</taxon>
        <taxon>Metazoa</taxon>
        <taxon>Ecdysozoa</taxon>
        <taxon>Nematoda</taxon>
        <taxon>Chromadorea</taxon>
        <taxon>Rhabditida</taxon>
        <taxon>Tylenchina</taxon>
        <taxon>Panagrolaimomorpha</taxon>
        <taxon>Panagrolaimoidea</taxon>
        <taxon>Panagrolaimidae</taxon>
        <taxon>Panagrolaimus</taxon>
    </lineage>
</organism>